<dbReference type="GO" id="GO:0048193">
    <property type="term" value="P:Golgi vesicle transport"/>
    <property type="evidence" value="ECO:0007669"/>
    <property type="project" value="TreeGrafter"/>
</dbReference>
<dbReference type="GO" id="GO:0000938">
    <property type="term" value="C:GARP complex"/>
    <property type="evidence" value="ECO:0007669"/>
    <property type="project" value="UniProtKB-UniRule"/>
</dbReference>
<dbReference type="GO" id="GO:0016020">
    <property type="term" value="C:membrane"/>
    <property type="evidence" value="ECO:0007669"/>
    <property type="project" value="TreeGrafter"/>
</dbReference>
<keyword evidence="3" id="KW-0653">Protein transport</keyword>
<accession>A0A401RI73</accession>
<evidence type="ECO:0000313" key="5">
    <source>
        <dbReference type="EMBL" id="GCC17849.1"/>
    </source>
</evidence>
<protein>
    <recommendedName>
        <fullName evidence="2 3">Vacuolar protein sorting-associated protein 51 homolog</fullName>
    </recommendedName>
</protein>
<dbReference type="PANTHER" id="PTHR15954">
    <property type="entry name" value="VACUOLAR PROTEIN SORTING-ASSOCIATED PROTEIN 51 HOMOLOG"/>
    <property type="match status" value="1"/>
</dbReference>
<dbReference type="GO" id="GO:0042147">
    <property type="term" value="P:retrograde transport, endosome to Golgi"/>
    <property type="evidence" value="ECO:0007669"/>
    <property type="project" value="UniProtKB-UniRule"/>
</dbReference>
<comment type="function">
    <text evidence="3">Involved in retrograde transport from early and late endosomes to the late Golgi. The GARP complex is required for the maintenance of protein retrieval from endosomes to the TGN, acid hydrolase sorting, lysosome function, endosomal cholesterol traffic and autophagy. Acts as component of the EARP complex that is involved in endocytic recycling.</text>
</comment>
<keyword evidence="3" id="KW-0813">Transport</keyword>
<comment type="caution">
    <text evidence="5">The sequence shown here is derived from an EMBL/GenBank/DDBJ whole genome shotgun (WGS) entry which is preliminary data.</text>
</comment>
<feature type="region of interest" description="Disordered" evidence="4">
    <location>
        <begin position="32"/>
        <end position="182"/>
    </location>
</feature>
<dbReference type="InterPro" id="IPR014812">
    <property type="entry name" value="Vps51"/>
</dbReference>
<dbReference type="GO" id="GO:0032456">
    <property type="term" value="P:endocytic recycling"/>
    <property type="evidence" value="ECO:0007669"/>
    <property type="project" value="UniProtKB-UniRule"/>
</dbReference>
<evidence type="ECO:0000256" key="4">
    <source>
        <dbReference type="SAM" id="MobiDB-lite"/>
    </source>
</evidence>
<dbReference type="GO" id="GO:0015031">
    <property type="term" value="P:protein transport"/>
    <property type="evidence" value="ECO:0007669"/>
    <property type="project" value="UniProtKB-UniRule"/>
</dbReference>
<organism evidence="5 6">
    <name type="scientific">Chiloscyllium punctatum</name>
    <name type="common">Brownbanded bambooshark</name>
    <name type="synonym">Hemiscyllium punctatum</name>
    <dbReference type="NCBI Taxonomy" id="137246"/>
    <lineage>
        <taxon>Eukaryota</taxon>
        <taxon>Metazoa</taxon>
        <taxon>Chordata</taxon>
        <taxon>Craniata</taxon>
        <taxon>Vertebrata</taxon>
        <taxon>Chondrichthyes</taxon>
        <taxon>Elasmobranchii</taxon>
        <taxon>Galeomorphii</taxon>
        <taxon>Galeoidea</taxon>
        <taxon>Orectolobiformes</taxon>
        <taxon>Hemiscylliidae</taxon>
        <taxon>Chiloscyllium</taxon>
    </lineage>
</organism>
<comment type="subunit">
    <text evidence="3">Component of the Golgi-associated retrograde protein (GARP) complex. Component of the endosome-associated retrograde protein (EARP) complex.</text>
</comment>
<dbReference type="Proteomes" id="UP000287033">
    <property type="component" value="Unassembled WGS sequence"/>
</dbReference>
<comment type="similarity">
    <text evidence="1 3">Belongs to the VPS51 family.</text>
</comment>
<dbReference type="GO" id="GO:0006869">
    <property type="term" value="P:lipid transport"/>
    <property type="evidence" value="ECO:0007669"/>
    <property type="project" value="UniProtKB-UniRule"/>
</dbReference>
<dbReference type="EMBL" id="BEZZ01009662">
    <property type="protein sequence ID" value="GCC17849.1"/>
    <property type="molecule type" value="Genomic_DNA"/>
</dbReference>
<keyword evidence="3" id="KW-0333">Golgi apparatus</keyword>
<dbReference type="GO" id="GO:1990745">
    <property type="term" value="C:EARP complex"/>
    <property type="evidence" value="ECO:0007669"/>
    <property type="project" value="UniProtKB-UniRule"/>
</dbReference>
<evidence type="ECO:0000256" key="1">
    <source>
        <dbReference type="ARBA" id="ARBA00006080"/>
    </source>
</evidence>
<name>A0A401RI73_CHIPU</name>
<evidence type="ECO:0000313" key="6">
    <source>
        <dbReference type="Proteomes" id="UP000287033"/>
    </source>
</evidence>
<dbReference type="PANTHER" id="PTHR15954:SF4">
    <property type="entry name" value="VACUOLAR PROTEIN SORTING-ASSOCIATED PROTEIN 51 HOMOLOG"/>
    <property type="match status" value="1"/>
</dbReference>
<keyword evidence="3" id="KW-0967">Endosome</keyword>
<dbReference type="OrthoDB" id="203678at2759"/>
<proteinExistence type="inferred from homology"/>
<evidence type="ECO:0000256" key="2">
    <source>
        <dbReference type="ARBA" id="ARBA00016122"/>
    </source>
</evidence>
<evidence type="ECO:0000256" key="3">
    <source>
        <dbReference type="RuleBase" id="RU368010"/>
    </source>
</evidence>
<dbReference type="STRING" id="137246.A0A401RI73"/>
<dbReference type="AlphaFoldDB" id="A0A401RI73"/>
<dbReference type="Pfam" id="PF08700">
    <property type="entry name" value="VPS51_Exo84_N"/>
    <property type="match status" value="1"/>
</dbReference>
<sequence length="261" mass="28724">MVKHIRALDSDMQTLVYENYNKFISATGYRRGTWSRNAGPAEDHGAETRGLQRITEQKRGAGRGTRSRNAGPAGEHGAETRGPQRNTEQKRGGPQRNTEQKRGGPQWNTEQKRGGPQWNTEQKRGGPQWNTEQKRGGPQGNTEQKRGGPQGNTGQKRGGPQGNTGQKRGGPQGNTGQKRGGAPIWQMEHNAPACPATNPTALSFPDTIRKMKNDFKKMEDEMDCLATNMAAITEFSARISHTLQDQHQQITKLSGAPLSYI</sequence>
<dbReference type="GO" id="GO:0007030">
    <property type="term" value="P:Golgi organization"/>
    <property type="evidence" value="ECO:0007669"/>
    <property type="project" value="UniProtKB-UniRule"/>
</dbReference>
<comment type="subcellular location">
    <subcellularLocation>
        <location evidence="3">Golgi apparatus</location>
        <location evidence="3">trans-Golgi network</location>
    </subcellularLocation>
    <subcellularLocation>
        <location evidence="3">Recycling endosome</location>
    </subcellularLocation>
    <text evidence="3">Localizes to the trans-Golgi network as part of the GARP complex, while it localizes to recycling endosomes as part of the EARP complex.</text>
</comment>
<reference evidence="5 6" key="1">
    <citation type="journal article" date="2018" name="Nat. Ecol. Evol.">
        <title>Shark genomes provide insights into elasmobranch evolution and the origin of vertebrates.</title>
        <authorList>
            <person name="Hara Y"/>
            <person name="Yamaguchi K"/>
            <person name="Onimaru K"/>
            <person name="Kadota M"/>
            <person name="Koyanagi M"/>
            <person name="Keeley SD"/>
            <person name="Tatsumi K"/>
            <person name="Tanaka K"/>
            <person name="Motone F"/>
            <person name="Kageyama Y"/>
            <person name="Nozu R"/>
            <person name="Adachi N"/>
            <person name="Nishimura O"/>
            <person name="Nakagawa R"/>
            <person name="Tanegashima C"/>
            <person name="Kiyatake I"/>
            <person name="Matsumoto R"/>
            <person name="Murakumo K"/>
            <person name="Nishida K"/>
            <person name="Terakita A"/>
            <person name="Kuratani S"/>
            <person name="Sato K"/>
            <person name="Hyodo S Kuraku.S."/>
        </authorList>
    </citation>
    <scope>NUCLEOTIDE SEQUENCE [LARGE SCALE GENOMIC DNA]</scope>
</reference>
<dbReference type="GO" id="GO:0005829">
    <property type="term" value="C:cytosol"/>
    <property type="evidence" value="ECO:0007669"/>
    <property type="project" value="GOC"/>
</dbReference>
<feature type="compositionally biased region" description="Gly residues" evidence="4">
    <location>
        <begin position="148"/>
        <end position="173"/>
    </location>
</feature>
<gene>
    <name evidence="5" type="ORF">chiPu_0022637</name>
</gene>
<keyword evidence="3" id="KW-0445">Lipid transport</keyword>
<keyword evidence="6" id="KW-1185">Reference proteome</keyword>
<dbReference type="GO" id="GO:0007041">
    <property type="term" value="P:lysosomal transport"/>
    <property type="evidence" value="ECO:0007669"/>
    <property type="project" value="TreeGrafter"/>
</dbReference>